<dbReference type="EMBL" id="JPKZ01022848">
    <property type="protein sequence ID" value="KHN70828.1"/>
    <property type="molecule type" value="Genomic_DNA"/>
</dbReference>
<feature type="compositionally biased region" description="Polar residues" evidence="4">
    <location>
        <begin position="695"/>
        <end position="708"/>
    </location>
</feature>
<name>A0A0B2UN96_TOXCA</name>
<proteinExistence type="predicted"/>
<dbReference type="SMART" id="SM00228">
    <property type="entry name" value="PDZ"/>
    <property type="match status" value="6"/>
</dbReference>
<keyword evidence="7" id="KW-1185">Reference proteome</keyword>
<evidence type="ECO:0000256" key="4">
    <source>
        <dbReference type="SAM" id="MobiDB-lite"/>
    </source>
</evidence>
<keyword evidence="3" id="KW-0677">Repeat</keyword>
<organism evidence="6 7">
    <name type="scientific">Toxocara canis</name>
    <name type="common">Canine roundworm</name>
    <dbReference type="NCBI Taxonomy" id="6265"/>
    <lineage>
        <taxon>Eukaryota</taxon>
        <taxon>Metazoa</taxon>
        <taxon>Ecdysozoa</taxon>
        <taxon>Nematoda</taxon>
        <taxon>Chromadorea</taxon>
        <taxon>Rhabditida</taxon>
        <taxon>Spirurina</taxon>
        <taxon>Ascaridomorpha</taxon>
        <taxon>Ascaridoidea</taxon>
        <taxon>Toxocaridae</taxon>
        <taxon>Toxocara</taxon>
    </lineage>
</organism>
<dbReference type="OrthoDB" id="75502at2759"/>
<keyword evidence="2" id="KW-0963">Cytoplasm</keyword>
<feature type="region of interest" description="Disordered" evidence="4">
    <location>
        <begin position="694"/>
        <end position="716"/>
    </location>
</feature>
<dbReference type="CDD" id="cd06681">
    <property type="entry name" value="PDZ2_GRIP1-2-like"/>
    <property type="match status" value="1"/>
</dbReference>
<comment type="subcellular location">
    <subcellularLocation>
        <location evidence="1">Cytoplasm</location>
    </subcellularLocation>
</comment>
<dbReference type="STRING" id="6265.A0A0B2UN96"/>
<feature type="compositionally biased region" description="Polar residues" evidence="4">
    <location>
        <begin position="954"/>
        <end position="974"/>
    </location>
</feature>
<feature type="domain" description="PDZ" evidence="5">
    <location>
        <begin position="1014"/>
        <end position="1083"/>
    </location>
</feature>
<dbReference type="InterPro" id="IPR043545">
    <property type="entry name" value="GRIP1/2"/>
</dbReference>
<dbReference type="PANTHER" id="PTHR46227:SF2">
    <property type="entry name" value="FI03335P"/>
    <property type="match status" value="1"/>
</dbReference>
<evidence type="ECO:0000256" key="1">
    <source>
        <dbReference type="ARBA" id="ARBA00004496"/>
    </source>
</evidence>
<evidence type="ECO:0000256" key="2">
    <source>
        <dbReference type="ARBA" id="ARBA00022490"/>
    </source>
</evidence>
<feature type="domain" description="PDZ" evidence="5">
    <location>
        <begin position="351"/>
        <end position="440"/>
    </location>
</feature>
<feature type="domain" description="PDZ" evidence="5">
    <location>
        <begin position="452"/>
        <end position="536"/>
    </location>
</feature>
<dbReference type="AlphaFoldDB" id="A0A0B2UN96"/>
<feature type="region of interest" description="Disordered" evidence="4">
    <location>
        <begin position="239"/>
        <end position="280"/>
    </location>
</feature>
<dbReference type="GO" id="GO:0098887">
    <property type="term" value="P:neurotransmitter receptor transport, endosome to postsynaptic membrane"/>
    <property type="evidence" value="ECO:0007669"/>
    <property type="project" value="TreeGrafter"/>
</dbReference>
<dbReference type="Pfam" id="PF00595">
    <property type="entry name" value="PDZ"/>
    <property type="match status" value="5"/>
</dbReference>
<sequence length="1123" mass="120024">MSKCTDIVLEKERGSFGLTLRGGAYGPDRSKSRPITVTNIRTGGPAHREGRLRVGDRVLCINGVDVFSATLAVAQRLLEESLNSATLTIEYDVSILESVRKATGALVVEIDKAAGTDLGIMLKIKDADPAQNTPRSIVIDSITPASTADRCGALHCGDEIISVDGIGLEYTTLAEARQLLRGQASTVRLEIVPLSQMLSNAAETKAMKCATEKKVKAISQAYSRKISANGVTSVCYSPPATRRRNLQQPRAKSHERSLIVPNDPALSGRRGTEPVSASEQKLTTKGAIGGSVPNMQQDSANQRQFSSAPSTSMSRSCCKYRASDLHNGNSSMHGSMSTVPSGHVCHCETMEVVLHSYAKGAFGLVLQRQQNPCADARTPMPLFISYIEKGSPAERCGVLQVGDRVLTINDWYTANGTIEEANRLMRHSSSPLTLTVEFDVIESLLPPNGILNVKLAKRGNNLGIVAKSETDGRKGEPVIISDIRTGSVAQRCGSINVGDRILAIDNIPLDSCTVEEAMRLLQRSGDVVKLRIRKGAAAPEESDCSHTVVYSIELNRKGRPMGITIASRGERGDPVIISQLAPHGLAERTGALRVGDRILAINGESIEGKKVCDAMHLLQQSDDLVTIKISRYVDQAALPYSNAFCPSSSAVNAHRYRLPHTTIACGDSFSEASEKMGTPIQSIDSAVESLEDSPIGQQKGTHAGTQRFSGEDHGAGVQYQYTPEERTDWRSSRDAANNNAGVHLRNARAVTIQQHSRTPSAACALGDQGGWDSGLSSTTDNGLMECCSCQKASTSGADDWVKILEALETVGEAEMLRKLEDSIMGGTVPPCSHIHPPVPGSQQPSSTLVHPSGGLLSPAASVLGRQLPQSFTPSNTNTILKHPPLATSTAVAQMARPLPSMSQSVASDRMDSLSVHSGDSLSGVLSYEIPPCMPPRKPPRYDQPDQVRIPPLLNQFSNSDASTPYVTSPTSSHRSMLGRPVKTLTPSTSGLMLHELNSKATTPTSEKPKGTTHRVVLQKDAATGSFGFSVSDGTGDNPGVFINAILPGGPADLSGQIQPLDRILQVNETSLQYLDCDLAVPLLSADRIELILYRDPALKSIQEEDEAISSISSVNLSLRDSAV</sequence>
<feature type="domain" description="PDZ" evidence="5">
    <location>
        <begin position="107"/>
        <end position="195"/>
    </location>
</feature>
<reference evidence="6 7" key="1">
    <citation type="submission" date="2014-11" db="EMBL/GenBank/DDBJ databases">
        <title>Genetic blueprint of the zoonotic pathogen Toxocara canis.</title>
        <authorList>
            <person name="Zhu X.-Q."/>
            <person name="Korhonen P.K."/>
            <person name="Cai H."/>
            <person name="Young N.D."/>
            <person name="Nejsum P."/>
            <person name="von Samson-Himmelstjerna G."/>
            <person name="Boag P.R."/>
            <person name="Tan P."/>
            <person name="Li Q."/>
            <person name="Min J."/>
            <person name="Yang Y."/>
            <person name="Wang X."/>
            <person name="Fang X."/>
            <person name="Hall R.S."/>
            <person name="Hofmann A."/>
            <person name="Sternberg P.W."/>
            <person name="Jex A.R."/>
            <person name="Gasser R.B."/>
        </authorList>
    </citation>
    <scope>NUCLEOTIDE SEQUENCE [LARGE SCALE GENOMIC DNA]</scope>
    <source>
        <strain evidence="6">PN_DK_2014</strain>
    </source>
</reference>
<evidence type="ECO:0000259" key="5">
    <source>
        <dbReference type="PROSITE" id="PS50106"/>
    </source>
</evidence>
<feature type="domain" description="PDZ" evidence="5">
    <location>
        <begin position="6"/>
        <end position="93"/>
    </location>
</feature>
<dbReference type="InterPro" id="IPR036034">
    <property type="entry name" value="PDZ_sf"/>
</dbReference>
<feature type="domain" description="PDZ" evidence="5">
    <location>
        <begin position="551"/>
        <end position="633"/>
    </location>
</feature>
<keyword evidence="6" id="KW-0675">Receptor</keyword>
<dbReference type="InterPro" id="IPR041489">
    <property type="entry name" value="PDZ_6"/>
</dbReference>
<dbReference type="GO" id="GO:0005737">
    <property type="term" value="C:cytoplasm"/>
    <property type="evidence" value="ECO:0007669"/>
    <property type="project" value="UniProtKB-SubCell"/>
</dbReference>
<gene>
    <name evidence="6" type="primary">Grip1</name>
    <name evidence="6" type="ORF">Tcan_17323</name>
</gene>
<evidence type="ECO:0000313" key="7">
    <source>
        <dbReference type="Proteomes" id="UP000031036"/>
    </source>
</evidence>
<protein>
    <submittedName>
        <fullName evidence="6">Glutamate receptor-interacting protein 1</fullName>
    </submittedName>
</protein>
<dbReference type="PANTHER" id="PTHR46227">
    <property type="entry name" value="GLUTAMATE RECEPTOR-INTERACTING PROTEIN GRIP"/>
    <property type="match status" value="1"/>
</dbReference>
<dbReference type="InterPro" id="IPR001478">
    <property type="entry name" value="PDZ"/>
</dbReference>
<dbReference type="SUPFAM" id="SSF50156">
    <property type="entry name" value="PDZ domain-like"/>
    <property type="match status" value="6"/>
</dbReference>
<dbReference type="Pfam" id="PF17820">
    <property type="entry name" value="PDZ_6"/>
    <property type="match status" value="1"/>
</dbReference>
<accession>A0A0B2UN96</accession>
<feature type="region of interest" description="Disordered" evidence="4">
    <location>
        <begin position="954"/>
        <end position="990"/>
    </location>
</feature>
<evidence type="ECO:0000313" key="6">
    <source>
        <dbReference type="EMBL" id="KHN70828.1"/>
    </source>
</evidence>
<evidence type="ECO:0000256" key="3">
    <source>
        <dbReference type="ARBA" id="ARBA00022737"/>
    </source>
</evidence>
<comment type="caution">
    <text evidence="6">The sequence shown here is derived from an EMBL/GenBank/DDBJ whole genome shotgun (WGS) entry which is preliminary data.</text>
</comment>
<dbReference type="Proteomes" id="UP000031036">
    <property type="component" value="Unassembled WGS sequence"/>
</dbReference>
<dbReference type="Gene3D" id="2.30.42.10">
    <property type="match status" value="6"/>
</dbReference>
<dbReference type="PROSITE" id="PS50106">
    <property type="entry name" value="PDZ"/>
    <property type="match status" value="6"/>
</dbReference>
<dbReference type="OMA" id="RIELILY"/>